<gene>
    <name evidence="6" type="ORF">SeMB42_g03941</name>
</gene>
<accession>A0A507D2X8</accession>
<dbReference type="PANTHER" id="PTHR12483">
    <property type="entry name" value="SOLUTE CARRIER FAMILY 31 COPPER TRANSPORTERS"/>
    <property type="match status" value="1"/>
</dbReference>
<sequence length="228" mass="26022">MGLRLSKDKQCCTSNFNPDLRCFRWRHFAFSGGGTSRRTVEAQLNHRLSPMLGSRGMDDESHHGMHADSTLESDDDAGMSHHSMPMVMSWSYATVIIFEKWTVTNGSELLMACILVALLSYSLEALRYHRAIYDRMLMEFMQKGRNNEEHNEKPMSGRPSRSSHSESYYQLLRSLLHGLEVGLGFFVMLLTMSMNWYIFFSIVIGSIAGFYVYQTGPLSNLKNPLACH</sequence>
<evidence type="ECO:0000256" key="1">
    <source>
        <dbReference type="ARBA" id="ARBA00022692"/>
    </source>
</evidence>
<keyword evidence="2 4" id="KW-1133">Transmembrane helix</keyword>
<dbReference type="InterPro" id="IPR007274">
    <property type="entry name" value="Cop_transporter"/>
</dbReference>
<dbReference type="VEuPathDB" id="FungiDB:SeMB42_g03941"/>
<protein>
    <recommendedName>
        <fullName evidence="4">Copper transport protein</fullName>
    </recommendedName>
</protein>
<dbReference type="Pfam" id="PF04145">
    <property type="entry name" value="Ctr"/>
    <property type="match status" value="1"/>
</dbReference>
<reference evidence="6 7" key="1">
    <citation type="journal article" date="2019" name="Sci. Rep.">
        <title>Comparative genomics of chytrid fungi reveal insights into the obligate biotrophic and pathogenic lifestyle of Synchytrium endobioticum.</title>
        <authorList>
            <person name="van de Vossenberg B.T.L.H."/>
            <person name="Warris S."/>
            <person name="Nguyen H.D.T."/>
            <person name="van Gent-Pelzer M.P.E."/>
            <person name="Joly D.L."/>
            <person name="van de Geest H.C."/>
            <person name="Bonants P.J.M."/>
            <person name="Smith D.S."/>
            <person name="Levesque C.A."/>
            <person name="van der Lee T.A.J."/>
        </authorList>
    </citation>
    <scope>NUCLEOTIDE SEQUENCE [LARGE SCALE GENOMIC DNA]</scope>
    <source>
        <strain evidence="6 7">MB42</strain>
    </source>
</reference>
<evidence type="ECO:0000256" key="2">
    <source>
        <dbReference type="ARBA" id="ARBA00022989"/>
    </source>
</evidence>
<evidence type="ECO:0000256" key="3">
    <source>
        <dbReference type="ARBA" id="ARBA00023136"/>
    </source>
</evidence>
<dbReference type="GO" id="GO:0016020">
    <property type="term" value="C:membrane"/>
    <property type="evidence" value="ECO:0007669"/>
    <property type="project" value="UniProtKB-SubCell"/>
</dbReference>
<comment type="similarity">
    <text evidence="4">Belongs to the copper transporter (Ctr) (TC 1.A.56) family. SLC31A subfamily.</text>
</comment>
<organism evidence="6 7">
    <name type="scientific">Synchytrium endobioticum</name>
    <dbReference type="NCBI Taxonomy" id="286115"/>
    <lineage>
        <taxon>Eukaryota</taxon>
        <taxon>Fungi</taxon>
        <taxon>Fungi incertae sedis</taxon>
        <taxon>Chytridiomycota</taxon>
        <taxon>Chytridiomycota incertae sedis</taxon>
        <taxon>Chytridiomycetes</taxon>
        <taxon>Synchytriales</taxon>
        <taxon>Synchytriaceae</taxon>
        <taxon>Synchytrium</taxon>
    </lineage>
</organism>
<keyword evidence="4" id="KW-0186">Copper</keyword>
<feature type="compositionally biased region" description="Basic and acidic residues" evidence="5">
    <location>
        <begin position="56"/>
        <end position="66"/>
    </location>
</feature>
<proteinExistence type="inferred from homology"/>
<evidence type="ECO:0000256" key="4">
    <source>
        <dbReference type="RuleBase" id="RU367022"/>
    </source>
</evidence>
<keyword evidence="3 4" id="KW-0472">Membrane</keyword>
<dbReference type="Proteomes" id="UP000317494">
    <property type="component" value="Unassembled WGS sequence"/>
</dbReference>
<dbReference type="STRING" id="286115.A0A507D2X8"/>
<evidence type="ECO:0000256" key="5">
    <source>
        <dbReference type="SAM" id="MobiDB-lite"/>
    </source>
</evidence>
<keyword evidence="4" id="KW-0813">Transport</keyword>
<dbReference type="GO" id="GO:0005375">
    <property type="term" value="F:copper ion transmembrane transporter activity"/>
    <property type="evidence" value="ECO:0007669"/>
    <property type="project" value="UniProtKB-UniRule"/>
</dbReference>
<evidence type="ECO:0000313" key="7">
    <source>
        <dbReference type="Proteomes" id="UP000317494"/>
    </source>
</evidence>
<comment type="caution">
    <text evidence="6">The sequence shown here is derived from an EMBL/GenBank/DDBJ whole genome shotgun (WGS) entry which is preliminary data.</text>
</comment>
<keyword evidence="4" id="KW-0406">Ion transport</keyword>
<keyword evidence="7" id="KW-1185">Reference proteome</keyword>
<evidence type="ECO:0000313" key="6">
    <source>
        <dbReference type="EMBL" id="TPX45590.1"/>
    </source>
</evidence>
<name>A0A507D2X8_9FUNG</name>
<keyword evidence="4" id="KW-0187">Copper transport</keyword>
<feature type="transmembrane region" description="Helical" evidence="4">
    <location>
        <begin position="196"/>
        <end position="213"/>
    </location>
</feature>
<dbReference type="PANTHER" id="PTHR12483:SF115">
    <property type="entry name" value="COPPER TRANSPORT PROTEIN"/>
    <property type="match status" value="1"/>
</dbReference>
<dbReference type="AlphaFoldDB" id="A0A507D2X8"/>
<dbReference type="EMBL" id="QEAN01000150">
    <property type="protein sequence ID" value="TPX45590.1"/>
    <property type="molecule type" value="Genomic_DNA"/>
</dbReference>
<feature type="region of interest" description="Disordered" evidence="5">
    <location>
        <begin position="56"/>
        <end position="76"/>
    </location>
</feature>
<keyword evidence="1 4" id="KW-0812">Transmembrane</keyword>
<comment type="subcellular location">
    <subcellularLocation>
        <location evidence="4">Membrane</location>
        <topology evidence="4">Multi-pass membrane protein</topology>
    </subcellularLocation>
</comment>